<evidence type="ECO:0000256" key="1">
    <source>
        <dbReference type="SAM" id="SignalP"/>
    </source>
</evidence>
<evidence type="ECO:0000313" key="3">
    <source>
        <dbReference type="Proteomes" id="UP000559987"/>
    </source>
</evidence>
<comment type="caution">
    <text evidence="2">The sequence shown here is derived from an EMBL/GenBank/DDBJ whole genome shotgun (WGS) entry which is preliminary data.</text>
</comment>
<evidence type="ECO:0000313" key="2">
    <source>
        <dbReference type="EMBL" id="MBB3168078.1"/>
    </source>
</evidence>
<keyword evidence="1" id="KW-0732">Signal</keyword>
<dbReference type="RefSeq" id="WP_183909490.1">
    <property type="nucleotide sequence ID" value="NZ_JACHXZ010000002.1"/>
</dbReference>
<proteinExistence type="predicted"/>
<dbReference type="Proteomes" id="UP000559987">
    <property type="component" value="Unassembled WGS sequence"/>
</dbReference>
<feature type="chain" id="PRO_5032294310" evidence="1">
    <location>
        <begin position="23"/>
        <end position="236"/>
    </location>
</feature>
<dbReference type="AlphaFoldDB" id="A0A839URB2"/>
<gene>
    <name evidence="2" type="ORF">FHS30_001262</name>
</gene>
<organism evidence="2 3">
    <name type="scientific">Simiduia aestuariiviva</name>
    <dbReference type="NCBI Taxonomy" id="1510459"/>
    <lineage>
        <taxon>Bacteria</taxon>
        <taxon>Pseudomonadati</taxon>
        <taxon>Pseudomonadota</taxon>
        <taxon>Gammaproteobacteria</taxon>
        <taxon>Cellvibrionales</taxon>
        <taxon>Cellvibrionaceae</taxon>
        <taxon>Simiduia</taxon>
    </lineage>
</organism>
<reference evidence="2 3" key="1">
    <citation type="submission" date="2020-08" db="EMBL/GenBank/DDBJ databases">
        <title>Genomic Encyclopedia of Type Strains, Phase III (KMG-III): the genomes of soil and plant-associated and newly described type strains.</title>
        <authorList>
            <person name="Whitman W."/>
        </authorList>
    </citation>
    <scope>NUCLEOTIDE SEQUENCE [LARGE SCALE GENOMIC DNA]</scope>
    <source>
        <strain evidence="2 3">CECT 8571</strain>
    </source>
</reference>
<dbReference type="NCBIfam" id="TIGR04219">
    <property type="entry name" value="OMP_w_GlyGly"/>
    <property type="match status" value="1"/>
</dbReference>
<feature type="signal peptide" evidence="1">
    <location>
        <begin position="1"/>
        <end position="22"/>
    </location>
</feature>
<accession>A0A839URB2</accession>
<dbReference type="InterPro" id="IPR026387">
    <property type="entry name" value="OMP_w_GlyGly"/>
</dbReference>
<keyword evidence="3" id="KW-1185">Reference proteome</keyword>
<protein>
    <submittedName>
        <fullName evidence="2">Outer membrane protein</fullName>
    </submittedName>
</protein>
<sequence>MHYPKNLAALLALSLTSTPALADALGLHLGIGQWLNDPEGKNFNYTLNDLNHKQSTNAFYYAAFEHPVPLLPNVRIQYTNLDHKGNTEFPSIDGGVLVSSHTQLSQTDAIGYYELLDNWISLDVGVGVRRYTGRSRIVIDDVNTNSESADTYLPTLYGDANFDLPFTGFSVGASVLGGSFNSSEFTEFSARVSYMLDNIPSVGGELGFKKSNISRINGLDLDGDYSGPYLTLKAHF</sequence>
<dbReference type="EMBL" id="JACHXZ010000002">
    <property type="protein sequence ID" value="MBB3168078.1"/>
    <property type="molecule type" value="Genomic_DNA"/>
</dbReference>
<name>A0A839URB2_9GAMM</name>